<evidence type="ECO:0000256" key="1">
    <source>
        <dbReference type="ARBA" id="ARBA00004571"/>
    </source>
</evidence>
<keyword evidence="2 7" id="KW-0813">Transport</keyword>
<reference evidence="11 12" key="1">
    <citation type="submission" date="2017-06" db="EMBL/GenBank/DDBJ databases">
        <authorList>
            <consortium name="Pathogen Informatics"/>
        </authorList>
    </citation>
    <scope>NUCLEOTIDE SEQUENCE [LARGE SCALE GENOMIC DNA]</scope>
    <source>
        <strain evidence="11 12">NCTC12149</strain>
    </source>
</reference>
<dbReference type="EMBL" id="LT906468">
    <property type="protein sequence ID" value="SNV59386.1"/>
    <property type="molecule type" value="Genomic_DNA"/>
</dbReference>
<dbReference type="SUPFAM" id="SSF56935">
    <property type="entry name" value="Porins"/>
    <property type="match status" value="1"/>
</dbReference>
<dbReference type="Proteomes" id="UP000215355">
    <property type="component" value="Chromosome 1"/>
</dbReference>
<feature type="chain" id="PRO_5042483313" evidence="8">
    <location>
        <begin position="22"/>
        <end position="1056"/>
    </location>
</feature>
<feature type="domain" description="Outer membrane protein beta-barrel" evidence="10">
    <location>
        <begin position="699"/>
        <end position="803"/>
    </location>
</feature>
<dbReference type="InterPro" id="IPR037066">
    <property type="entry name" value="Plug_dom_sf"/>
</dbReference>
<accession>A0AAJ4XE35</accession>
<keyword evidence="4 7" id="KW-0812">Transmembrane</keyword>
<comment type="subcellular location">
    <subcellularLocation>
        <location evidence="1 7">Cell outer membrane</location>
        <topology evidence="1 7">Multi-pass membrane protein</topology>
    </subcellularLocation>
</comment>
<keyword evidence="5 7" id="KW-0472">Membrane</keyword>
<dbReference type="InterPro" id="IPR041700">
    <property type="entry name" value="OMP_b-brl_3"/>
</dbReference>
<dbReference type="KEGG" id="smiz:4412673_03510"/>
<evidence type="ECO:0000256" key="2">
    <source>
        <dbReference type="ARBA" id="ARBA00022448"/>
    </source>
</evidence>
<evidence type="ECO:0000256" key="7">
    <source>
        <dbReference type="PROSITE-ProRule" id="PRU01360"/>
    </source>
</evidence>
<dbReference type="NCBIfam" id="TIGR04057">
    <property type="entry name" value="SusC_RagA_signa"/>
    <property type="match status" value="1"/>
</dbReference>
<protein>
    <submittedName>
        <fullName evidence="11">TonB-linked outer membrane protein, SusC/RagA family</fullName>
    </submittedName>
</protein>
<dbReference type="Pfam" id="PF14905">
    <property type="entry name" value="OMP_b-brl_3"/>
    <property type="match status" value="1"/>
</dbReference>
<feature type="domain" description="TonB-dependent receptor plug" evidence="9">
    <location>
        <begin position="117"/>
        <end position="220"/>
    </location>
</feature>
<evidence type="ECO:0000313" key="12">
    <source>
        <dbReference type="Proteomes" id="UP000215355"/>
    </source>
</evidence>
<dbReference type="SUPFAM" id="SSF49464">
    <property type="entry name" value="Carboxypeptidase regulatory domain-like"/>
    <property type="match status" value="1"/>
</dbReference>
<evidence type="ECO:0000313" key="11">
    <source>
        <dbReference type="EMBL" id="SNV59386.1"/>
    </source>
</evidence>
<dbReference type="Gene3D" id="2.170.130.10">
    <property type="entry name" value="TonB-dependent receptor, plug domain"/>
    <property type="match status" value="1"/>
</dbReference>
<name>A0AAJ4XE35_9SPHI</name>
<dbReference type="InterPro" id="IPR008969">
    <property type="entry name" value="CarboxyPept-like_regulatory"/>
</dbReference>
<keyword evidence="8" id="KW-0732">Signal</keyword>
<dbReference type="InterPro" id="IPR012910">
    <property type="entry name" value="Plug_dom"/>
</dbReference>
<dbReference type="InterPro" id="IPR023996">
    <property type="entry name" value="TonB-dep_OMP_SusC/RagA"/>
</dbReference>
<proteinExistence type="inferred from homology"/>
<evidence type="ECO:0000256" key="5">
    <source>
        <dbReference type="ARBA" id="ARBA00023136"/>
    </source>
</evidence>
<sequence>MKQRLLSVLLLCTMLIGVVHAQDRQVSGKVTAASDGSPIAGASVRVVDLNSATQTDEFGNYSISVPANGKLTFTYIGYESQTITVGSQTTINVRLVGGENDLEEVVVTALGIERTRKSIGYSVQQVKGEDLTQARQADLNTALAGKVSGIQIRTGSGAKFGTAAIRIRGINNLTGGNPIYVVDGVITGPEYVNNDDIESLSVLKGPAATALYGQRGAEGAVVIKTKSGKATPGIGIEVNQATSFENVYGLPAYQNEYGGGYNQEFSTFKYDPSIHADYLKALDGAKYYNFSADESWGHKLDGSMIAPWYAWDPTHPKFGQLAAFSPQPDNVKSFFETGITASTNVAVSKRTDDLNSRLSYTNLSRTGVMPNSKQGKHWLGANAALNLSDKLTVSTNLNFIFEDRFNTPIDGYSSGPQSSFNQWFARNLNMDDLKDYQRPDGTYRSWNMISPTNTAPKYWDNPYTHVYKNTAKDIRKRLYGNVSAVYKFNEHWKASAIARGNFFNGEQNSRIASNTLSQDEYYQYLNNQQELNFVGSLDYTTKIQDFDIAASVFIENRRNKRTYTDARTAGGLAVPDLYTLSASKNRPTLNSFLSDYKVNSLYGYITLGFRDFLFLEANARNDWSSSLPKKNNSYLYGGLSGSFLFSEFIESDWFSYGKLRASIARVGTDTDPFRVAQTYSIGNPYGSSPLLTVPNQLVNTELKPTLSSSIEVGTELRFFHDRLTFDYNYYTRSSKDQIIPLTVTSASGYATTAINAGQIDNWGHEFSLGGTPIKNDNFSWNLNANLGINKNKVVELYEDPVNNIVVNNLRVTVDGTRNSFGFVGAPLIAVNARKGEAFGMLTGSGFKRNDKGEKIVGADGFYVPTSGDIDLGSILPDFTGGLTSQFNYKGITAGFSLDFQKGGKYMSISSMFGNGSGLYEETAGVNDKGNPKRDPVDQGGGVLLDGVKEDGSQNDVYVDVQQLYQDKLNSGNIWENWVYDASYVKMREINVGYTFPDRMFGKTPFKKVSLTLIAQNPFLIYAKNRNFDPSILEGSWFEGGQLPNTRTFGFNLRFSL</sequence>
<evidence type="ECO:0000259" key="9">
    <source>
        <dbReference type="Pfam" id="PF07715"/>
    </source>
</evidence>
<keyword evidence="6 7" id="KW-0998">Cell outer membrane</keyword>
<dbReference type="Gene3D" id="2.60.40.1120">
    <property type="entry name" value="Carboxypeptidase-like, regulatory domain"/>
    <property type="match status" value="1"/>
</dbReference>
<dbReference type="RefSeq" id="WP_093101055.1">
    <property type="nucleotide sequence ID" value="NZ_DAMBSL010000001.1"/>
</dbReference>
<evidence type="ECO:0000256" key="8">
    <source>
        <dbReference type="SAM" id="SignalP"/>
    </source>
</evidence>
<evidence type="ECO:0000256" key="6">
    <source>
        <dbReference type="ARBA" id="ARBA00023237"/>
    </source>
</evidence>
<evidence type="ECO:0000256" key="4">
    <source>
        <dbReference type="ARBA" id="ARBA00022692"/>
    </source>
</evidence>
<dbReference type="Pfam" id="PF13715">
    <property type="entry name" value="CarbopepD_reg_2"/>
    <property type="match status" value="1"/>
</dbReference>
<dbReference type="InterPro" id="IPR039426">
    <property type="entry name" value="TonB-dep_rcpt-like"/>
</dbReference>
<dbReference type="PROSITE" id="PS52016">
    <property type="entry name" value="TONB_DEPENDENT_REC_3"/>
    <property type="match status" value="1"/>
</dbReference>
<feature type="signal peptide" evidence="8">
    <location>
        <begin position="1"/>
        <end position="21"/>
    </location>
</feature>
<dbReference type="Pfam" id="PF07715">
    <property type="entry name" value="Plug"/>
    <property type="match status" value="1"/>
</dbReference>
<comment type="similarity">
    <text evidence="7">Belongs to the TonB-dependent receptor family.</text>
</comment>
<dbReference type="Gene3D" id="2.40.170.20">
    <property type="entry name" value="TonB-dependent receptor, beta-barrel domain"/>
    <property type="match status" value="1"/>
</dbReference>
<dbReference type="InterPro" id="IPR023997">
    <property type="entry name" value="TonB-dep_OMP_SusC/RagA_CS"/>
</dbReference>
<gene>
    <name evidence="11" type="ORF">SAMEA4412673_03510</name>
</gene>
<dbReference type="InterPro" id="IPR036942">
    <property type="entry name" value="Beta-barrel_TonB_sf"/>
</dbReference>
<evidence type="ECO:0000256" key="3">
    <source>
        <dbReference type="ARBA" id="ARBA00022452"/>
    </source>
</evidence>
<dbReference type="AlphaFoldDB" id="A0AAJ4XE35"/>
<dbReference type="GO" id="GO:0009279">
    <property type="term" value="C:cell outer membrane"/>
    <property type="evidence" value="ECO:0007669"/>
    <property type="project" value="UniProtKB-SubCell"/>
</dbReference>
<keyword evidence="3 7" id="KW-1134">Transmembrane beta strand</keyword>
<evidence type="ECO:0000259" key="10">
    <source>
        <dbReference type="Pfam" id="PF14905"/>
    </source>
</evidence>
<dbReference type="NCBIfam" id="TIGR04056">
    <property type="entry name" value="OMP_RagA_SusC"/>
    <property type="match status" value="1"/>
</dbReference>
<organism evidence="11 12">
    <name type="scientific">Sphingobacterium mizutaii</name>
    <dbReference type="NCBI Taxonomy" id="1010"/>
    <lineage>
        <taxon>Bacteria</taxon>
        <taxon>Pseudomonadati</taxon>
        <taxon>Bacteroidota</taxon>
        <taxon>Sphingobacteriia</taxon>
        <taxon>Sphingobacteriales</taxon>
        <taxon>Sphingobacteriaceae</taxon>
        <taxon>Sphingobacterium</taxon>
    </lineage>
</organism>